<comment type="caution">
    <text evidence="7">The sequence shown here is derived from an EMBL/GenBank/DDBJ whole genome shotgun (WGS) entry which is preliminary data.</text>
</comment>
<organism evidence="7 8">
    <name type="scientific">Aspergillus sclerotialis</name>
    <dbReference type="NCBI Taxonomy" id="2070753"/>
    <lineage>
        <taxon>Eukaryota</taxon>
        <taxon>Fungi</taxon>
        <taxon>Dikarya</taxon>
        <taxon>Ascomycota</taxon>
        <taxon>Pezizomycotina</taxon>
        <taxon>Eurotiomycetes</taxon>
        <taxon>Eurotiomycetidae</taxon>
        <taxon>Eurotiales</taxon>
        <taxon>Aspergillaceae</taxon>
        <taxon>Aspergillus</taxon>
        <taxon>Aspergillus subgen. Polypaecilum</taxon>
    </lineage>
</organism>
<name>A0A3A2ZZB3_9EURO</name>
<keyword evidence="3 6" id="KW-1133">Transmembrane helix</keyword>
<sequence>MATIDYMVASYGPYSASATGGNALARDVLAGIAAMYSAPMYSNMGHSATLEWPSTLLGFLAVAFIIPIYIFYWNGPKIREKSKFAQVLMADRKRKTEKTGLRPSQCGSGDAGAEEHYLEGWSGSG</sequence>
<proteinExistence type="predicted"/>
<evidence type="ECO:0000256" key="5">
    <source>
        <dbReference type="SAM" id="MobiDB-lite"/>
    </source>
</evidence>
<dbReference type="STRING" id="2070753.A0A3A2ZZB3"/>
<reference evidence="8" key="1">
    <citation type="submission" date="2017-02" db="EMBL/GenBank/DDBJ databases">
        <authorList>
            <person name="Tafer H."/>
            <person name="Lopandic K."/>
        </authorList>
    </citation>
    <scope>NUCLEOTIDE SEQUENCE [LARGE SCALE GENOMIC DNA]</scope>
    <source>
        <strain evidence="8">CBS 366.77</strain>
    </source>
</reference>
<gene>
    <name evidence="7" type="ORF">PHISCL_00948</name>
</gene>
<dbReference type="PANTHER" id="PTHR23502">
    <property type="entry name" value="MAJOR FACILITATOR SUPERFAMILY"/>
    <property type="match status" value="1"/>
</dbReference>
<keyword evidence="8" id="KW-1185">Reference proteome</keyword>
<evidence type="ECO:0000256" key="1">
    <source>
        <dbReference type="ARBA" id="ARBA00004141"/>
    </source>
</evidence>
<evidence type="ECO:0000313" key="7">
    <source>
        <dbReference type="EMBL" id="RJE26717.1"/>
    </source>
</evidence>
<dbReference type="GO" id="GO:0005886">
    <property type="term" value="C:plasma membrane"/>
    <property type="evidence" value="ECO:0007669"/>
    <property type="project" value="TreeGrafter"/>
</dbReference>
<protein>
    <submittedName>
        <fullName evidence="7">Major Facilitator Superfamily</fullName>
    </submittedName>
</protein>
<keyword evidence="4 6" id="KW-0472">Membrane</keyword>
<feature type="region of interest" description="Disordered" evidence="5">
    <location>
        <begin position="92"/>
        <end position="125"/>
    </location>
</feature>
<evidence type="ECO:0000256" key="4">
    <source>
        <dbReference type="ARBA" id="ARBA00023136"/>
    </source>
</evidence>
<dbReference type="OrthoDB" id="5376138at2759"/>
<evidence type="ECO:0000256" key="6">
    <source>
        <dbReference type="SAM" id="Phobius"/>
    </source>
</evidence>
<dbReference type="GO" id="GO:0022857">
    <property type="term" value="F:transmembrane transporter activity"/>
    <property type="evidence" value="ECO:0007669"/>
    <property type="project" value="TreeGrafter"/>
</dbReference>
<dbReference type="EMBL" id="MVGC01000016">
    <property type="protein sequence ID" value="RJE26717.1"/>
    <property type="molecule type" value="Genomic_DNA"/>
</dbReference>
<comment type="subcellular location">
    <subcellularLocation>
        <location evidence="1">Membrane</location>
        <topology evidence="1">Multi-pass membrane protein</topology>
    </subcellularLocation>
</comment>
<keyword evidence="2 6" id="KW-0812">Transmembrane</keyword>
<dbReference type="Proteomes" id="UP000266188">
    <property type="component" value="Unassembled WGS sequence"/>
</dbReference>
<dbReference type="AlphaFoldDB" id="A0A3A2ZZB3"/>
<feature type="transmembrane region" description="Helical" evidence="6">
    <location>
        <begin position="52"/>
        <end position="73"/>
    </location>
</feature>
<evidence type="ECO:0000256" key="2">
    <source>
        <dbReference type="ARBA" id="ARBA00022692"/>
    </source>
</evidence>
<evidence type="ECO:0000313" key="8">
    <source>
        <dbReference type="Proteomes" id="UP000266188"/>
    </source>
</evidence>
<dbReference type="PANTHER" id="PTHR23502:SF3">
    <property type="entry name" value="MAJOR FACILITATOR SUPERFAMILY (MFS) PROFILE DOMAIN-CONTAINING PROTEIN-RELATED"/>
    <property type="match status" value="1"/>
</dbReference>
<accession>A0A3A2ZZB3</accession>
<evidence type="ECO:0000256" key="3">
    <source>
        <dbReference type="ARBA" id="ARBA00022989"/>
    </source>
</evidence>